<protein>
    <submittedName>
        <fullName evidence="1">Uncharacterized protein</fullName>
    </submittedName>
</protein>
<organism evidence="1 2">
    <name type="scientific">Candidatus Daviesbacteria bacterium RIFCSPHIGHO2_02_FULL_39_12</name>
    <dbReference type="NCBI Taxonomy" id="1797770"/>
    <lineage>
        <taxon>Bacteria</taxon>
        <taxon>Candidatus Daviesiibacteriota</taxon>
    </lineage>
</organism>
<evidence type="ECO:0000313" key="2">
    <source>
        <dbReference type="Proteomes" id="UP000177042"/>
    </source>
</evidence>
<dbReference type="EMBL" id="MFCX01000001">
    <property type="protein sequence ID" value="OGE26902.1"/>
    <property type="molecule type" value="Genomic_DNA"/>
</dbReference>
<comment type="caution">
    <text evidence="1">The sequence shown here is derived from an EMBL/GenBank/DDBJ whole genome shotgun (WGS) entry which is preliminary data.</text>
</comment>
<dbReference type="Proteomes" id="UP000177042">
    <property type="component" value="Unassembled WGS sequence"/>
</dbReference>
<accession>A0A1F5JEA0</accession>
<name>A0A1F5JEA0_9BACT</name>
<dbReference type="AlphaFoldDB" id="A0A1F5JEA0"/>
<sequence length="78" mass="9267">MQAQRLNITLPYELARDFKRAIPVKKRSKFIAGVLKEKLPKRNLKQAWIKSLKAQEKIIKEIQEDFKYVDAEAWEKLP</sequence>
<proteinExistence type="predicted"/>
<gene>
    <name evidence="1" type="ORF">A3C26_03885</name>
</gene>
<evidence type="ECO:0000313" key="1">
    <source>
        <dbReference type="EMBL" id="OGE26902.1"/>
    </source>
</evidence>
<reference evidence="1 2" key="1">
    <citation type="journal article" date="2016" name="Nat. Commun.">
        <title>Thousands of microbial genomes shed light on interconnected biogeochemical processes in an aquifer system.</title>
        <authorList>
            <person name="Anantharaman K."/>
            <person name="Brown C.T."/>
            <person name="Hug L.A."/>
            <person name="Sharon I."/>
            <person name="Castelle C.J."/>
            <person name="Probst A.J."/>
            <person name="Thomas B.C."/>
            <person name="Singh A."/>
            <person name="Wilkins M.J."/>
            <person name="Karaoz U."/>
            <person name="Brodie E.L."/>
            <person name="Williams K.H."/>
            <person name="Hubbard S.S."/>
            <person name="Banfield J.F."/>
        </authorList>
    </citation>
    <scope>NUCLEOTIDE SEQUENCE [LARGE SCALE GENOMIC DNA]</scope>
</reference>